<dbReference type="EMBL" id="JAUSVB010000008">
    <property type="protein sequence ID" value="MDQ0375941.1"/>
    <property type="molecule type" value="Genomic_DNA"/>
</dbReference>
<reference evidence="1 2" key="1">
    <citation type="submission" date="2023-07" db="EMBL/GenBank/DDBJ databases">
        <title>Sorghum-associated microbial communities from plants grown in Nebraska, USA.</title>
        <authorList>
            <person name="Schachtman D."/>
        </authorList>
    </citation>
    <scope>NUCLEOTIDE SEQUENCE [LARGE SCALE GENOMIC DNA]</scope>
    <source>
        <strain evidence="1 2">BE332</strain>
    </source>
</reference>
<keyword evidence="2" id="KW-1185">Reference proteome</keyword>
<accession>A0ABU0EKX8</accession>
<dbReference type="RefSeq" id="WP_307494732.1">
    <property type="nucleotide sequence ID" value="NZ_JAUSVB010000008.1"/>
</dbReference>
<evidence type="ECO:0000313" key="1">
    <source>
        <dbReference type="EMBL" id="MDQ0375941.1"/>
    </source>
</evidence>
<evidence type="ECO:0000313" key="2">
    <source>
        <dbReference type="Proteomes" id="UP001239626"/>
    </source>
</evidence>
<protein>
    <submittedName>
        <fullName evidence="1">Uncharacterized protein</fullName>
    </submittedName>
</protein>
<gene>
    <name evidence="1" type="ORF">J2X26_004284</name>
</gene>
<comment type="caution">
    <text evidence="1">The sequence shown here is derived from an EMBL/GenBank/DDBJ whole genome shotgun (WGS) entry which is preliminary data.</text>
</comment>
<dbReference type="Proteomes" id="UP001239626">
    <property type="component" value="Unassembled WGS sequence"/>
</dbReference>
<sequence length="163" mass="17112">MNVSTDRADAVLTKALRAAAEAFLAALDEGAGAIANAATDDGEPAEYDPLHDAPLFTPNPQKSATEAQQQMAWITYLGAIGRLNAEEGRGANAKEISEFAKKAGYMGGNAVNGWNSRPGSPRAVEVVDGARFLNDGALGWIEKDAAKLGIRLVGEFSTVPRPE</sequence>
<organism evidence="1 2">
    <name type="scientific">Cellulomonas humilata</name>
    <dbReference type="NCBI Taxonomy" id="144055"/>
    <lineage>
        <taxon>Bacteria</taxon>
        <taxon>Bacillati</taxon>
        <taxon>Actinomycetota</taxon>
        <taxon>Actinomycetes</taxon>
        <taxon>Micrococcales</taxon>
        <taxon>Cellulomonadaceae</taxon>
        <taxon>Cellulomonas</taxon>
    </lineage>
</organism>
<proteinExistence type="predicted"/>
<name>A0ABU0EKX8_9CELL</name>